<feature type="domain" description="Acyl-CoA dehydrogenase/oxidase N-terminal" evidence="9">
    <location>
        <begin position="8"/>
        <end position="118"/>
    </location>
</feature>
<dbReference type="KEGG" id="kyr:CVV65_12195"/>
<accession>A0A2K8N8H5</accession>
<dbReference type="InterPro" id="IPR013786">
    <property type="entry name" value="AcylCoA_DH/ox_N"/>
</dbReference>
<name>A0A2K8N8H5_9BACL</name>
<dbReference type="Proteomes" id="UP000231932">
    <property type="component" value="Chromosome"/>
</dbReference>
<evidence type="ECO:0000313" key="10">
    <source>
        <dbReference type="EMBL" id="ATY85593.1"/>
    </source>
</evidence>
<sequence>MLDFSFSTEQETMRRLFRDFAESVLLPRYREWDAKEEFPWEQWNRMAEIGLTGMTISEQYGGAGMGYVEAGIAAEEVGRGDFNCAYAVILNGLVGEILERHGGDRVKKEFLLPMAKGEKLIALALTEPGTGSDAAAIKTTAVREGDHYIIAGEKSGISLATVAHAAVVFAKTDPEQRSRGVTAFLVPLDAPGVARSAYQDMGNRPIGRGSLFFDRVEIPLEYRVGDEGQGFYGAMNGFDFSRVLIALQCIGAAEKTLEETVEYVRQRQAFGKPLAAFEGVSFPIAEHHAKLEMARWYGYRALWLRDENLPHTTEAAACKWLGPKLAAEAIHDCLLLHGHYGYTRDLPIEQRLRDVIGLEIGDGTAHTQKIVIGREVIGREFRPY</sequence>
<dbReference type="GO" id="GO:0050660">
    <property type="term" value="F:flavin adenine dinucleotide binding"/>
    <property type="evidence" value="ECO:0007669"/>
    <property type="project" value="InterPro"/>
</dbReference>
<reference evidence="11" key="1">
    <citation type="submission" date="2017-11" db="EMBL/GenBank/DDBJ databases">
        <title>Complete Genome Sequence of Kyrpidia sp. Strain EA-1, a thermophilic, hydrogen-oxidizing Bacterium, isolated from the Azores.</title>
        <authorList>
            <person name="Reiner J.E."/>
            <person name="Lapp C.J."/>
            <person name="Bunk B."/>
            <person name="Gescher J."/>
        </authorList>
    </citation>
    <scope>NUCLEOTIDE SEQUENCE [LARGE SCALE GENOMIC DNA]</scope>
    <source>
        <strain evidence="11">EA-1</strain>
    </source>
</reference>
<evidence type="ECO:0000256" key="5">
    <source>
        <dbReference type="ARBA" id="ARBA00023002"/>
    </source>
</evidence>
<comment type="cofactor">
    <cofactor evidence="1 6">
        <name>FAD</name>
        <dbReference type="ChEBI" id="CHEBI:57692"/>
    </cofactor>
</comment>
<keyword evidence="5 6" id="KW-0560">Oxidoreductase</keyword>
<dbReference type="Pfam" id="PF02770">
    <property type="entry name" value="Acyl-CoA_dh_M"/>
    <property type="match status" value="1"/>
</dbReference>
<dbReference type="InterPro" id="IPR006091">
    <property type="entry name" value="Acyl-CoA_Oxase/DH_mid-dom"/>
</dbReference>
<proteinExistence type="inferred from homology"/>
<feature type="domain" description="Acyl-CoA dehydrogenase/oxidase C-terminal" evidence="7">
    <location>
        <begin position="228"/>
        <end position="376"/>
    </location>
</feature>
<dbReference type="Gene3D" id="1.10.540.10">
    <property type="entry name" value="Acyl-CoA dehydrogenase/oxidase, N-terminal domain"/>
    <property type="match status" value="1"/>
</dbReference>
<dbReference type="PANTHER" id="PTHR43884">
    <property type="entry name" value="ACYL-COA DEHYDROGENASE"/>
    <property type="match status" value="1"/>
</dbReference>
<dbReference type="SUPFAM" id="SSF47203">
    <property type="entry name" value="Acyl-CoA dehydrogenase C-terminal domain-like"/>
    <property type="match status" value="1"/>
</dbReference>
<dbReference type="FunFam" id="1.20.140.10:FF:000001">
    <property type="entry name" value="Acyl-CoA dehydrogenase"/>
    <property type="match status" value="1"/>
</dbReference>
<dbReference type="RefSeq" id="WP_100668360.1">
    <property type="nucleotide sequence ID" value="NZ_CP024955.1"/>
</dbReference>
<feature type="domain" description="Acyl-CoA oxidase/dehydrogenase middle" evidence="8">
    <location>
        <begin position="122"/>
        <end position="216"/>
    </location>
</feature>
<organism evidence="10 11">
    <name type="scientific">Kyrpidia spormannii</name>
    <dbReference type="NCBI Taxonomy" id="2055160"/>
    <lineage>
        <taxon>Bacteria</taxon>
        <taxon>Bacillati</taxon>
        <taxon>Bacillota</taxon>
        <taxon>Bacilli</taxon>
        <taxon>Bacillales</taxon>
        <taxon>Alicyclobacillaceae</taxon>
        <taxon>Kyrpidia</taxon>
    </lineage>
</organism>
<dbReference type="EMBL" id="CP024955">
    <property type="protein sequence ID" value="ATY85593.1"/>
    <property type="molecule type" value="Genomic_DNA"/>
</dbReference>
<dbReference type="GO" id="GO:0003995">
    <property type="term" value="F:acyl-CoA dehydrogenase activity"/>
    <property type="evidence" value="ECO:0007669"/>
    <property type="project" value="TreeGrafter"/>
</dbReference>
<dbReference type="Gene3D" id="1.20.140.10">
    <property type="entry name" value="Butyryl-CoA Dehydrogenase, subunit A, domain 3"/>
    <property type="match status" value="1"/>
</dbReference>
<evidence type="ECO:0000313" key="11">
    <source>
        <dbReference type="Proteomes" id="UP000231932"/>
    </source>
</evidence>
<dbReference type="InterPro" id="IPR046373">
    <property type="entry name" value="Acyl-CoA_Oxase/DH_mid-dom_sf"/>
</dbReference>
<comment type="similarity">
    <text evidence="2 6">Belongs to the acyl-CoA dehydrogenase family.</text>
</comment>
<dbReference type="PANTHER" id="PTHR43884:SF37">
    <property type="entry name" value="ACYL-COA DEHYDROGENASE"/>
    <property type="match status" value="1"/>
</dbReference>
<dbReference type="AlphaFoldDB" id="A0A2K8N8H5"/>
<evidence type="ECO:0000256" key="4">
    <source>
        <dbReference type="ARBA" id="ARBA00022827"/>
    </source>
</evidence>
<protein>
    <submittedName>
        <fullName evidence="10">Cyclohexanecarboxyl-CoA dehydrogenase</fullName>
    </submittedName>
</protein>
<keyword evidence="4 6" id="KW-0274">FAD</keyword>
<keyword evidence="11" id="KW-1185">Reference proteome</keyword>
<dbReference type="InterPro" id="IPR037069">
    <property type="entry name" value="AcylCoA_DH/ox_N_sf"/>
</dbReference>
<evidence type="ECO:0000259" key="9">
    <source>
        <dbReference type="Pfam" id="PF02771"/>
    </source>
</evidence>
<evidence type="ECO:0000256" key="6">
    <source>
        <dbReference type="RuleBase" id="RU362125"/>
    </source>
</evidence>
<evidence type="ECO:0000256" key="2">
    <source>
        <dbReference type="ARBA" id="ARBA00009347"/>
    </source>
</evidence>
<dbReference type="InterPro" id="IPR036250">
    <property type="entry name" value="AcylCo_DH-like_C"/>
</dbReference>
<gene>
    <name evidence="10" type="ORF">CVV65_12195</name>
</gene>
<evidence type="ECO:0000259" key="7">
    <source>
        <dbReference type="Pfam" id="PF00441"/>
    </source>
</evidence>
<dbReference type="OrthoDB" id="2985879at2"/>
<dbReference type="InterPro" id="IPR009100">
    <property type="entry name" value="AcylCoA_DH/oxidase_NM_dom_sf"/>
</dbReference>
<dbReference type="SUPFAM" id="SSF56645">
    <property type="entry name" value="Acyl-CoA dehydrogenase NM domain-like"/>
    <property type="match status" value="1"/>
</dbReference>
<keyword evidence="3 6" id="KW-0285">Flavoprotein</keyword>
<evidence type="ECO:0000256" key="1">
    <source>
        <dbReference type="ARBA" id="ARBA00001974"/>
    </source>
</evidence>
<dbReference type="Pfam" id="PF00441">
    <property type="entry name" value="Acyl-CoA_dh_1"/>
    <property type="match status" value="1"/>
</dbReference>
<dbReference type="Gene3D" id="2.40.110.10">
    <property type="entry name" value="Butyryl-CoA Dehydrogenase, subunit A, domain 2"/>
    <property type="match status" value="1"/>
</dbReference>
<dbReference type="InterPro" id="IPR009075">
    <property type="entry name" value="AcylCo_DH/oxidase_C"/>
</dbReference>
<evidence type="ECO:0000256" key="3">
    <source>
        <dbReference type="ARBA" id="ARBA00022630"/>
    </source>
</evidence>
<evidence type="ECO:0000259" key="8">
    <source>
        <dbReference type="Pfam" id="PF02770"/>
    </source>
</evidence>
<dbReference type="Pfam" id="PF02771">
    <property type="entry name" value="Acyl-CoA_dh_N"/>
    <property type="match status" value="1"/>
</dbReference>